<feature type="region of interest" description="Disordered" evidence="1">
    <location>
        <begin position="158"/>
        <end position="186"/>
    </location>
</feature>
<feature type="compositionally biased region" description="Polar residues" evidence="1">
    <location>
        <begin position="579"/>
        <end position="603"/>
    </location>
</feature>
<feature type="region of interest" description="Disordered" evidence="1">
    <location>
        <begin position="468"/>
        <end position="489"/>
    </location>
</feature>
<reference evidence="2 3" key="1">
    <citation type="submission" date="2016-10" db="EMBL/GenBank/DDBJ databases">
        <authorList>
            <person name="Varghese N."/>
        </authorList>
    </citation>
    <scope>NUCLEOTIDE SEQUENCE [LARGE SCALE GENOMIC DNA]</scope>
</reference>
<protein>
    <submittedName>
        <fullName evidence="2">Uncharacterized protein</fullName>
    </submittedName>
</protein>
<gene>
    <name evidence="2" type="ORF">ZT1A5_G6307</name>
</gene>
<feature type="region of interest" description="Disordered" evidence="1">
    <location>
        <begin position="761"/>
        <end position="811"/>
    </location>
</feature>
<evidence type="ECO:0000256" key="1">
    <source>
        <dbReference type="SAM" id="MobiDB-lite"/>
    </source>
</evidence>
<name>A0A1Y6LKP9_ZYMTR</name>
<sequence>MDKYYNKLNEKRSYHRPIFLLTSLLTAGFCSLYPQACFKNYSAKERHKKEQKVKDLEQRQREEEEYNHHPRENVPSSREPSPAGSRRRSRAQPVSSPRTSTSEAVPSQLLGRRSCTDADFLEPTTPDSVKQYRVEQKATATAQLRNVLSPSPTLPFRLSLSAPSTTDQSPFADSPTQTPGSVNSVASTDTFCTTSTQSSDASTLAYELRRGRPDMRLLHKKSRPSQHTIQKASILKLPHDIKRSPSSSKARVVADTSVVEATTTGMPEVTVSTTAVALAVPERQDSFIKKPLRKTHTLAVPPLIQRRPQLELQPAEMKAWRDIGRPLFSRASVPRSILPMVSSPTFPLPLELPTRQLRFESPLVSEPHTPDLSVAQPSRKPSLSHGRPKGKRHYHSVTPPEEEPRETTLPHHGDSYFQTFHVEAVPSRDFIPLRTPQPILERREIVKEKPWPEADPPLSTIDMTAPVLLTGDGDKTPVRPERPRLTSDRRKRSSMFSFFRKTAFNDRVFEEDLEAAKKAEEILNIPKASTAAPVTTAAMPGITLSTFEDGASKRRLSSVVPEMQMQSYFSRPRVRHQQSDSTLSPSGLATPVQSGSEEASPSSPHRIRPRHQHRSSSEHLSPTATPIGRPRARHRPTQESLRGELRSVDTLPRSTTIDTQVGIRSQGTKTAMLSGGRRSSLKFADPVRAESPGPKTRLSAIRKRSSVVLSNLFADLRKVSSAEQLLHRVQAYEHGSERRESLTARLSTVIPKMSMESIRVSVTGGRRLRRRSSRHSQQMRSTESEEPQPRSKSPSRGGIQPTNVPPDRRFSAGDLKVTHFEQTPFSQRYHDSKRAAQQHIRAIIDEGLNEEGDGQEDDELVLGFEQDVPDHLPSSPLCPLHPKHKSGGKAICPQHGRYKRDKTRVAVRPLARRTLSRNVSSATAFTGGHRMEIVFDTREEAKVRASSLTTVGLERTSEHLRARALSLAAALEKSLDNRATNDVKARTASMGSDGAGPSPASSAELRAIRAATAAAGTERQTIEVGRGRTRVKDACGSNRLRRRRVRMRRSR</sequence>
<feature type="compositionally biased region" description="Polar residues" evidence="1">
    <location>
        <begin position="161"/>
        <end position="186"/>
    </location>
</feature>
<feature type="compositionally biased region" description="Basic residues" evidence="1">
    <location>
        <begin position="1039"/>
        <end position="1051"/>
    </location>
</feature>
<evidence type="ECO:0000313" key="2">
    <source>
        <dbReference type="EMBL" id="SMY24865.1"/>
    </source>
</evidence>
<feature type="compositionally biased region" description="Low complexity" evidence="1">
    <location>
        <begin position="75"/>
        <end position="84"/>
    </location>
</feature>
<dbReference type="AlphaFoldDB" id="A0A1Y6LKP9"/>
<organism evidence="2 3">
    <name type="scientific">Zymoseptoria tritici ST99CH_1A5</name>
    <dbReference type="NCBI Taxonomy" id="1276529"/>
    <lineage>
        <taxon>Eukaryota</taxon>
        <taxon>Fungi</taxon>
        <taxon>Dikarya</taxon>
        <taxon>Ascomycota</taxon>
        <taxon>Pezizomycotina</taxon>
        <taxon>Dothideomycetes</taxon>
        <taxon>Dothideomycetidae</taxon>
        <taxon>Mycosphaerellales</taxon>
        <taxon>Mycosphaerellaceae</taxon>
        <taxon>Zymoseptoria</taxon>
    </lineage>
</organism>
<feature type="region of interest" description="Disordered" evidence="1">
    <location>
        <begin position="881"/>
        <end position="901"/>
    </location>
</feature>
<feature type="region of interest" description="Disordered" evidence="1">
    <location>
        <begin position="569"/>
        <end position="645"/>
    </location>
</feature>
<accession>A0A1Y6LKP9</accession>
<feature type="compositionally biased region" description="Basic and acidic residues" evidence="1">
    <location>
        <begin position="472"/>
        <end position="488"/>
    </location>
</feature>
<feature type="compositionally biased region" description="Polar residues" evidence="1">
    <location>
        <begin position="92"/>
        <end position="105"/>
    </location>
</feature>
<feature type="compositionally biased region" description="Basic and acidic residues" evidence="1">
    <location>
        <begin position="52"/>
        <end position="72"/>
    </location>
</feature>
<feature type="region of interest" description="Disordered" evidence="1">
    <location>
        <begin position="1012"/>
        <end position="1051"/>
    </location>
</feature>
<proteinExistence type="predicted"/>
<evidence type="ECO:0000313" key="3">
    <source>
        <dbReference type="Proteomes" id="UP000215453"/>
    </source>
</evidence>
<feature type="compositionally biased region" description="Basic residues" evidence="1">
    <location>
        <begin position="386"/>
        <end position="395"/>
    </location>
</feature>
<dbReference type="EMBL" id="LT882680">
    <property type="protein sequence ID" value="SMY24865.1"/>
    <property type="molecule type" value="Genomic_DNA"/>
</dbReference>
<feature type="region of interest" description="Disordered" evidence="1">
    <location>
        <begin position="44"/>
        <end position="129"/>
    </location>
</feature>
<feature type="region of interest" description="Disordered" evidence="1">
    <location>
        <begin position="364"/>
        <end position="411"/>
    </location>
</feature>
<feature type="compositionally biased region" description="Basic residues" evidence="1">
    <location>
        <begin position="605"/>
        <end position="614"/>
    </location>
</feature>
<dbReference type="Proteomes" id="UP000215453">
    <property type="component" value="Chromosome 5"/>
</dbReference>